<organism evidence="5 6">
    <name type="scientific">Mariniflexile ostreae</name>
    <dbReference type="NCBI Taxonomy" id="1520892"/>
    <lineage>
        <taxon>Bacteria</taxon>
        <taxon>Pseudomonadati</taxon>
        <taxon>Bacteroidota</taxon>
        <taxon>Flavobacteriia</taxon>
        <taxon>Flavobacteriales</taxon>
        <taxon>Flavobacteriaceae</taxon>
        <taxon>Mariniflexile</taxon>
    </lineage>
</organism>
<evidence type="ECO:0000256" key="1">
    <source>
        <dbReference type="ARBA" id="ARBA00004442"/>
    </source>
</evidence>
<dbReference type="EMBL" id="JBHMFC010000003">
    <property type="protein sequence ID" value="MFB9055290.1"/>
    <property type="molecule type" value="Genomic_DNA"/>
</dbReference>
<dbReference type="RefSeq" id="WP_379859476.1">
    <property type="nucleotide sequence ID" value="NZ_JBHMFC010000003.1"/>
</dbReference>
<dbReference type="InterPro" id="IPR036942">
    <property type="entry name" value="Beta-barrel_TonB_sf"/>
</dbReference>
<accession>A0ABV5F764</accession>
<dbReference type="Pfam" id="PF13715">
    <property type="entry name" value="CarbopepD_reg_2"/>
    <property type="match status" value="1"/>
</dbReference>
<gene>
    <name evidence="5" type="ORF">ACFFU9_00900</name>
</gene>
<comment type="caution">
    <text evidence="5">The sequence shown here is derived from an EMBL/GenBank/DDBJ whole genome shotgun (WGS) entry which is preliminary data.</text>
</comment>
<keyword evidence="3" id="KW-0998">Cell outer membrane</keyword>
<keyword evidence="2" id="KW-0472">Membrane</keyword>
<evidence type="ECO:0000259" key="4">
    <source>
        <dbReference type="Pfam" id="PF07715"/>
    </source>
</evidence>
<dbReference type="Gene3D" id="2.40.170.20">
    <property type="entry name" value="TonB-dependent receptor, beta-barrel domain"/>
    <property type="match status" value="1"/>
</dbReference>
<sequence>MSNNKLVCLLFIFLFLGNKIIAQKTVTSRILDFEKAEPVQDVSVRLININKGAYSDENGVFTLDNVSDTDILVLSKIGYATISITVRDVEEDVYLSPEFSALKEVVIRSFSSSQLKRTVPDQIYFSQKDIERLPFILGEKDVIKLIQYTPGVQQATEGQSGLLVRGGNGSMNLTLLDNIYLHNTAHLGGLFSAINSDFVESLEFSKAGFDAAHGGRLSSITDIKTLKSADTTYFEGSIGLLSAKLTGNIKLNKKNSLLVSGRRTYLEMFKPLFGDDNSILGKNKNYFLYDFLTKHTLKLSKKSNIETTLYMTHDNFKDQTKGRNRRLKWGNVLLGTTLRHQFSSVLSSQTTISNSFYEFSFSDNDFPFNYNATSTFNVFSLKHHFLWDRSAYLLKTGAEYNKNKTLPKQVEASVDSTPLVVLNQETYHYDDVSVFGDLELPVTDKIKLKMGLRWATFFAKANALLEANVFTSLEPRISIKYQILDDQAFKFSYQRLEQFVHQASISSFSLPADFFVISSNTLRPQAVNQVSLGYAYEENGLQINSGLYFKNVSHYTEFENGSVNNLFSNNIYNDILTGKFNSYGLEVSVNKKVNSLTVQGAITLSKTRAQFDGINQGNYFPATFDRPININTIMHYRLNNRLELGALFLFTSGQNYTRPLDIRVIDEKPILNFGAKNGARFPNYHRLDLSCTYAFKKKERWSSKLNLTLYNVYNNKNPFQIYFTTEGAADDTFIEITENKDTLFPFLPTVNWVFSF</sequence>
<keyword evidence="6" id="KW-1185">Reference proteome</keyword>
<proteinExistence type="predicted"/>
<dbReference type="Proteomes" id="UP001589585">
    <property type="component" value="Unassembled WGS sequence"/>
</dbReference>
<protein>
    <submittedName>
        <fullName evidence="5">Carboxypeptidase-like regulatory domain-containing protein</fullName>
    </submittedName>
</protein>
<feature type="domain" description="TonB-dependent receptor plug" evidence="4">
    <location>
        <begin position="126"/>
        <end position="215"/>
    </location>
</feature>
<dbReference type="Gene3D" id="2.170.130.10">
    <property type="entry name" value="TonB-dependent receptor, plug domain"/>
    <property type="match status" value="1"/>
</dbReference>
<reference evidence="5 6" key="1">
    <citation type="submission" date="2024-09" db="EMBL/GenBank/DDBJ databases">
        <authorList>
            <person name="Sun Q."/>
            <person name="Mori K."/>
        </authorList>
    </citation>
    <scope>NUCLEOTIDE SEQUENCE [LARGE SCALE GENOMIC DNA]</scope>
    <source>
        <strain evidence="5 6">CECT 8622</strain>
    </source>
</reference>
<dbReference type="InterPro" id="IPR037066">
    <property type="entry name" value="Plug_dom_sf"/>
</dbReference>
<evidence type="ECO:0000256" key="3">
    <source>
        <dbReference type="ARBA" id="ARBA00023237"/>
    </source>
</evidence>
<dbReference type="InterPro" id="IPR008969">
    <property type="entry name" value="CarboxyPept-like_regulatory"/>
</dbReference>
<dbReference type="SUPFAM" id="SSF56935">
    <property type="entry name" value="Porins"/>
    <property type="match status" value="1"/>
</dbReference>
<evidence type="ECO:0000313" key="6">
    <source>
        <dbReference type="Proteomes" id="UP001589585"/>
    </source>
</evidence>
<dbReference type="InterPro" id="IPR012910">
    <property type="entry name" value="Plug_dom"/>
</dbReference>
<dbReference type="SUPFAM" id="SSF49464">
    <property type="entry name" value="Carboxypeptidase regulatory domain-like"/>
    <property type="match status" value="1"/>
</dbReference>
<comment type="subcellular location">
    <subcellularLocation>
        <location evidence="1">Cell outer membrane</location>
    </subcellularLocation>
</comment>
<name>A0ABV5F764_9FLAO</name>
<evidence type="ECO:0000313" key="5">
    <source>
        <dbReference type="EMBL" id="MFB9055290.1"/>
    </source>
</evidence>
<evidence type="ECO:0000256" key="2">
    <source>
        <dbReference type="ARBA" id="ARBA00023136"/>
    </source>
</evidence>
<dbReference type="Pfam" id="PF07715">
    <property type="entry name" value="Plug"/>
    <property type="match status" value="1"/>
</dbReference>